<evidence type="ECO:0000313" key="2">
    <source>
        <dbReference type="Proteomes" id="UP000827872"/>
    </source>
</evidence>
<gene>
    <name evidence="1" type="primary">MTMR2_2</name>
    <name evidence="1" type="ORF">K3G42_008398</name>
</gene>
<accession>A0ACB8FG99</accession>
<evidence type="ECO:0000313" key="1">
    <source>
        <dbReference type="EMBL" id="KAH8004349.1"/>
    </source>
</evidence>
<sequence>MERVPPFVLDAPLGVINRVEKIGGASSRGENSYGLEIVCKDIRNLRFAHRPEGRTRRSIFENLMKYAFPVSNHLSLFAFEYKEVFPENGWKVYDPVLEYRRQGIPNESWRLTKANERYELCDTYPALLAVPANIPDEELKRVATFRSRGRIPVLSWIHPEKPSHDHMQPANGWRERQEKLGGRKVLAGDHGLQRMMHKIFILDAMWYERECRS</sequence>
<name>A0ACB8FG99_9SAUR</name>
<protein>
    <submittedName>
        <fullName evidence="1">Myotubularin- protein 2</fullName>
    </submittedName>
</protein>
<keyword evidence="2" id="KW-1185">Reference proteome</keyword>
<dbReference type="EMBL" id="CM037617">
    <property type="protein sequence ID" value="KAH8004349.1"/>
    <property type="molecule type" value="Genomic_DNA"/>
</dbReference>
<proteinExistence type="predicted"/>
<reference evidence="1" key="1">
    <citation type="submission" date="2021-08" db="EMBL/GenBank/DDBJ databases">
        <title>The first chromosome-level gecko genome reveals the dynamic sex chromosomes of Neotropical dwarf geckos (Sphaerodactylidae: Sphaerodactylus).</title>
        <authorList>
            <person name="Pinto B.J."/>
            <person name="Keating S.E."/>
            <person name="Gamble T."/>
        </authorList>
    </citation>
    <scope>NUCLEOTIDE SEQUENCE</scope>
    <source>
        <strain evidence="1">TG3544</strain>
    </source>
</reference>
<dbReference type="Proteomes" id="UP000827872">
    <property type="component" value="Linkage Group LG04"/>
</dbReference>
<comment type="caution">
    <text evidence="1">The sequence shown here is derived from an EMBL/GenBank/DDBJ whole genome shotgun (WGS) entry which is preliminary data.</text>
</comment>
<organism evidence="1 2">
    <name type="scientific">Sphaerodactylus townsendi</name>
    <dbReference type="NCBI Taxonomy" id="933632"/>
    <lineage>
        <taxon>Eukaryota</taxon>
        <taxon>Metazoa</taxon>
        <taxon>Chordata</taxon>
        <taxon>Craniata</taxon>
        <taxon>Vertebrata</taxon>
        <taxon>Euteleostomi</taxon>
        <taxon>Lepidosauria</taxon>
        <taxon>Squamata</taxon>
        <taxon>Bifurcata</taxon>
        <taxon>Gekkota</taxon>
        <taxon>Sphaerodactylidae</taxon>
        <taxon>Sphaerodactylus</taxon>
    </lineage>
</organism>